<proteinExistence type="predicted"/>
<gene>
    <name evidence="1" type="ORF">Micbo1qcDRAFT_219067</name>
</gene>
<dbReference type="InParanoid" id="A0A136INN3"/>
<dbReference type="AlphaFoldDB" id="A0A136INN3"/>
<accession>A0A136INN3</accession>
<dbReference type="EMBL" id="KQ964267">
    <property type="protein sequence ID" value="KXJ86525.1"/>
    <property type="molecule type" value="Genomic_DNA"/>
</dbReference>
<feature type="non-terminal residue" evidence="1">
    <location>
        <position position="1"/>
    </location>
</feature>
<sequence>APLFIQGGLESAVATDDTYNSGGTIVVNGFVVSVPTNLLVQFPAANVPFKDFAADQASMLGYEVNVIGNFINGVPWAAQILTWQFAEGLNSGFIESINQAEGTMKIRAGPTLRISDPNAVFSVGYTGAPFFTADDQSPSISSFSGFPMCIPRNSSDSLCPATNRPFQGSGTFTAPNPLVMAPFLVGDFVTFSGIKRGNEFICFSIVAMNVQILTLGTVVYVRMEEALLGIANVNPNAELAESRIIGFTSNNRARVALYAMDIDPCTGAVTDRIIAEMGLRNAEQNQFRYRADILSGYARDYRAVAEINGVPQTRRTINGLLAGSYVQPVNVWVHGEQVIPGTAPPPNDFSEMPWLTKGVGADADGNIWGPLEPFPQTGVLIEKPNCANAASSIASVQDAEPSFTPSCKWCHRLDHCAKKILTPWTAVLLAAGAPPNITVIESRELGDEGAFVKRVPSTVWLPRGRDSNKAAL</sequence>
<protein>
    <submittedName>
        <fullName evidence="1">Uncharacterized protein</fullName>
    </submittedName>
</protein>
<dbReference type="Proteomes" id="UP000070501">
    <property type="component" value="Unassembled WGS sequence"/>
</dbReference>
<evidence type="ECO:0000313" key="2">
    <source>
        <dbReference type="Proteomes" id="UP000070501"/>
    </source>
</evidence>
<dbReference type="OrthoDB" id="2129641at2759"/>
<reference evidence="2" key="1">
    <citation type="submission" date="2016-02" db="EMBL/GenBank/DDBJ databases">
        <title>Draft genome sequence of Microdochium bolleyi, a fungal endophyte of beachgrass.</title>
        <authorList>
            <consortium name="DOE Joint Genome Institute"/>
            <person name="David A.S."/>
            <person name="May G."/>
            <person name="Haridas S."/>
            <person name="Lim J."/>
            <person name="Wang M."/>
            <person name="Labutti K."/>
            <person name="Lipzen A."/>
            <person name="Barry K."/>
            <person name="Grigoriev I.V."/>
        </authorList>
    </citation>
    <scope>NUCLEOTIDE SEQUENCE [LARGE SCALE GENOMIC DNA]</scope>
    <source>
        <strain evidence="2">J235TASD1</strain>
    </source>
</reference>
<organism evidence="1 2">
    <name type="scientific">Microdochium bolleyi</name>
    <dbReference type="NCBI Taxonomy" id="196109"/>
    <lineage>
        <taxon>Eukaryota</taxon>
        <taxon>Fungi</taxon>
        <taxon>Dikarya</taxon>
        <taxon>Ascomycota</taxon>
        <taxon>Pezizomycotina</taxon>
        <taxon>Sordariomycetes</taxon>
        <taxon>Xylariomycetidae</taxon>
        <taxon>Xylariales</taxon>
        <taxon>Microdochiaceae</taxon>
        <taxon>Microdochium</taxon>
    </lineage>
</organism>
<keyword evidence="2" id="KW-1185">Reference proteome</keyword>
<evidence type="ECO:0000313" key="1">
    <source>
        <dbReference type="EMBL" id="KXJ86525.1"/>
    </source>
</evidence>
<name>A0A136INN3_9PEZI</name>